<evidence type="ECO:0000313" key="10">
    <source>
        <dbReference type="Proteomes" id="UP000789706"/>
    </source>
</evidence>
<feature type="domain" description="RZ-type" evidence="8">
    <location>
        <begin position="862"/>
        <end position="935"/>
    </location>
</feature>
<evidence type="ECO:0000259" key="8">
    <source>
        <dbReference type="PROSITE" id="PS51981"/>
    </source>
</evidence>
<keyword evidence="2" id="KW-0963">Cytoplasm</keyword>
<evidence type="ECO:0000256" key="5">
    <source>
        <dbReference type="ARBA" id="ARBA00022771"/>
    </source>
</evidence>
<evidence type="ECO:0000256" key="6">
    <source>
        <dbReference type="ARBA" id="ARBA00022833"/>
    </source>
</evidence>
<sequence>YFVRNGYTKSEQIAVITPYLGQMLKIREALNKSFVVMIDERDAEQLADFEENLDDGGAGEATLINTISVASRKQLNQQVILRTIDNFQDPEKISGSIGFLKTENRTNVLLSRAKHGMYLIGNSKLMSKESDMWKKVIDILALRNQVGSGFPIMCDQHPENTNEITYPRKFEEVSPDGGCLLPCGKALNCGHICPHKCHPDDPNHISIKCTKPCNRLLKECFHPCTRKCGENCGECLFPIGDLLLPCGHVLIDAICFQKSIIDKIKCRTMVDKMLPNCEHSVTVECHKSVDDVPCQSICDQLNPECDHMCEKSCHKDKDCPGCKNTCNVNCKHSKCRKPCSHPCSVCAEECDWSCNHRDTCEVSCGVPCNRLPCNEQCSKLLKCGHQCMGICGEKCPSQKYCIICASDDIKNSIVDLIMQTTFADVDWTTERMIVLECGHVFTAETLDNLMGNVYHMDALGNWTGIKPITEQPGELKRCPNCRSPIKNIQRYGRIIKKCVLDTQNKKFLQKYNHQLKTIHTDLDKILKVLEDNREKVLKELRKPDVKQVKDNDNDIKNIYMVTDETINHTVPDLIPQEKHEMLAKYYSIPAYHEELWRNHVSRLLFNYRSVALIIRDSNNPPYKLAYESAVTSLFAAKSKERIDFGDFINDISLQMVDDSPAAQQRKFQETLKEVGISTPKIDRKIYIKAFLELINIQKAMFHEVSKIIPELPTERTERTRHNDPPHIVEKIINLPYKYHWTNFANFLIDSLHNHMEHIIQIALESKYIRDFVTSSLELAEFECKTQRFKLKNIPPHEINPNQKIEIKKKCSEIEKSCLSIKNETLSSMSNVEHFRGQCEERITAVIREVNEIRNFVNNAGKLSDEEKLQIHQAMSVEFRGSGHWYQCPNGHPYTIGECGMAMQTSRCPDCGAGIGGNDHISLDGNARHMEFEGMR</sequence>
<organism evidence="9 10">
    <name type="scientific">Diversispora eburnea</name>
    <dbReference type="NCBI Taxonomy" id="1213867"/>
    <lineage>
        <taxon>Eukaryota</taxon>
        <taxon>Fungi</taxon>
        <taxon>Fungi incertae sedis</taxon>
        <taxon>Mucoromycota</taxon>
        <taxon>Glomeromycotina</taxon>
        <taxon>Glomeromycetes</taxon>
        <taxon>Diversisporales</taxon>
        <taxon>Diversisporaceae</taxon>
        <taxon>Diversispora</taxon>
    </lineage>
</organism>
<feature type="non-terminal residue" evidence="9">
    <location>
        <position position="935"/>
    </location>
</feature>
<accession>A0A9N9A2P5</accession>
<dbReference type="GO" id="GO:0031048">
    <property type="term" value="P:regulatory ncRNA-mediated heterochromatin formation"/>
    <property type="evidence" value="ECO:0007669"/>
    <property type="project" value="TreeGrafter"/>
</dbReference>
<dbReference type="CDD" id="cd18808">
    <property type="entry name" value="SF1_C_Upf1"/>
    <property type="match status" value="1"/>
</dbReference>
<dbReference type="InterPro" id="IPR045055">
    <property type="entry name" value="DNA2/NAM7-like"/>
</dbReference>
<reference evidence="9" key="1">
    <citation type="submission" date="2021-06" db="EMBL/GenBank/DDBJ databases">
        <authorList>
            <person name="Kallberg Y."/>
            <person name="Tangrot J."/>
            <person name="Rosling A."/>
        </authorList>
    </citation>
    <scope>NUCLEOTIDE SEQUENCE</scope>
    <source>
        <strain evidence="9">AZ414A</strain>
    </source>
</reference>
<dbReference type="InterPro" id="IPR027417">
    <property type="entry name" value="P-loop_NTPase"/>
</dbReference>
<dbReference type="PROSITE" id="PS51981">
    <property type="entry name" value="ZF_RZ"/>
    <property type="match status" value="1"/>
</dbReference>
<dbReference type="Pfam" id="PF13087">
    <property type="entry name" value="AAA_12"/>
    <property type="match status" value="1"/>
</dbReference>
<name>A0A9N9A2P5_9GLOM</name>
<keyword evidence="10" id="KW-1185">Reference proteome</keyword>
<dbReference type="InterPro" id="IPR000967">
    <property type="entry name" value="Znf_NFX1"/>
</dbReference>
<dbReference type="Gene3D" id="3.40.50.300">
    <property type="entry name" value="P-loop containing nucleotide triphosphate hydrolases"/>
    <property type="match status" value="1"/>
</dbReference>
<comment type="caution">
    <text evidence="9">The sequence shown here is derived from an EMBL/GenBank/DDBJ whole genome shotgun (WGS) entry which is preliminary data.</text>
</comment>
<dbReference type="InterPro" id="IPR046439">
    <property type="entry name" value="ZF_RZ_dom"/>
</dbReference>
<dbReference type="Proteomes" id="UP000789706">
    <property type="component" value="Unassembled WGS sequence"/>
</dbReference>
<evidence type="ECO:0000256" key="3">
    <source>
        <dbReference type="ARBA" id="ARBA00022723"/>
    </source>
</evidence>
<keyword evidence="4" id="KW-0677">Repeat</keyword>
<comment type="subcellular location">
    <subcellularLocation>
        <location evidence="1">Cytoplasm</location>
    </subcellularLocation>
</comment>
<keyword evidence="3" id="KW-0479">Metal-binding</keyword>
<dbReference type="PANTHER" id="PTHR10887">
    <property type="entry name" value="DNA2/NAM7 HELICASE FAMILY"/>
    <property type="match status" value="1"/>
</dbReference>
<dbReference type="Pfam" id="PF20173">
    <property type="entry name" value="ZnF_RZ-type"/>
    <property type="match status" value="1"/>
</dbReference>
<dbReference type="AlphaFoldDB" id="A0A9N9A2P5"/>
<dbReference type="EMBL" id="CAJVPK010000472">
    <property type="protein sequence ID" value="CAG8514866.1"/>
    <property type="molecule type" value="Genomic_DNA"/>
</dbReference>
<dbReference type="GO" id="GO:0005737">
    <property type="term" value="C:cytoplasm"/>
    <property type="evidence" value="ECO:0007669"/>
    <property type="project" value="UniProtKB-SubCell"/>
</dbReference>
<dbReference type="InterPro" id="IPR041679">
    <property type="entry name" value="DNA2/NAM7-like_C"/>
</dbReference>
<dbReference type="GO" id="GO:0031380">
    <property type="term" value="C:nuclear RNA-directed RNA polymerase complex"/>
    <property type="evidence" value="ECO:0007669"/>
    <property type="project" value="TreeGrafter"/>
</dbReference>
<evidence type="ECO:0000256" key="1">
    <source>
        <dbReference type="ARBA" id="ARBA00004496"/>
    </source>
</evidence>
<keyword evidence="7" id="KW-0391">Immunity</keyword>
<evidence type="ECO:0000256" key="7">
    <source>
        <dbReference type="ARBA" id="ARBA00022859"/>
    </source>
</evidence>
<dbReference type="OrthoDB" id="2423195at2759"/>
<evidence type="ECO:0000256" key="4">
    <source>
        <dbReference type="ARBA" id="ARBA00022737"/>
    </source>
</evidence>
<dbReference type="SMART" id="SM00438">
    <property type="entry name" value="ZnF_NFX"/>
    <property type="match status" value="4"/>
</dbReference>
<evidence type="ECO:0000313" key="9">
    <source>
        <dbReference type="EMBL" id="CAG8514866.1"/>
    </source>
</evidence>
<dbReference type="PANTHER" id="PTHR10887:SF341">
    <property type="entry name" value="NFX1-TYPE ZINC FINGER-CONTAINING PROTEIN 1"/>
    <property type="match status" value="1"/>
</dbReference>
<protein>
    <submittedName>
        <fullName evidence="9">9304_t:CDS:1</fullName>
    </submittedName>
</protein>
<gene>
    <name evidence="9" type="ORF">DEBURN_LOCUS5365</name>
</gene>
<dbReference type="GO" id="GO:0008270">
    <property type="term" value="F:zinc ion binding"/>
    <property type="evidence" value="ECO:0007669"/>
    <property type="project" value="UniProtKB-KW"/>
</dbReference>
<keyword evidence="5" id="KW-0863">Zinc-finger</keyword>
<proteinExistence type="predicted"/>
<dbReference type="GO" id="GO:0002376">
    <property type="term" value="P:immune system process"/>
    <property type="evidence" value="ECO:0007669"/>
    <property type="project" value="UniProtKB-KW"/>
</dbReference>
<evidence type="ECO:0000256" key="2">
    <source>
        <dbReference type="ARBA" id="ARBA00022490"/>
    </source>
</evidence>
<dbReference type="InterPro" id="IPR047187">
    <property type="entry name" value="SF1_C_Upf1"/>
</dbReference>
<keyword evidence="6" id="KW-0862">Zinc</keyword>